<dbReference type="AlphaFoldDB" id="A0A2R6R7M5"/>
<accession>A0A2R6R7M5</accession>
<dbReference type="PANTHER" id="PTHR36351:SF1">
    <property type="entry name" value="EMBRYO SAC DEVELOPMENT ARREST 12"/>
    <property type="match status" value="1"/>
</dbReference>
<dbReference type="EMBL" id="NKQK01000008">
    <property type="protein sequence ID" value="PSS23564.1"/>
    <property type="molecule type" value="Genomic_DNA"/>
</dbReference>
<dbReference type="InterPro" id="IPR055562">
    <property type="entry name" value="DUF7138"/>
</dbReference>
<feature type="domain" description="DUF7138" evidence="2">
    <location>
        <begin position="15"/>
        <end position="97"/>
    </location>
</feature>
<feature type="compositionally biased region" description="Basic residues" evidence="1">
    <location>
        <begin position="106"/>
        <end position="119"/>
    </location>
</feature>
<evidence type="ECO:0000259" key="2">
    <source>
        <dbReference type="Pfam" id="PF23596"/>
    </source>
</evidence>
<evidence type="ECO:0000256" key="1">
    <source>
        <dbReference type="SAM" id="MobiDB-lite"/>
    </source>
</evidence>
<comment type="caution">
    <text evidence="3">The sequence shown here is derived from an EMBL/GenBank/DDBJ whole genome shotgun (WGS) entry which is preliminary data.</text>
</comment>
<keyword evidence="3" id="KW-0804">Transcription</keyword>
<dbReference type="PANTHER" id="PTHR36351">
    <property type="entry name" value="EMBRYO SAC DEVELOPMENT ARREST 12"/>
    <property type="match status" value="1"/>
</dbReference>
<keyword evidence="3" id="KW-0240">DNA-directed RNA polymerase</keyword>
<evidence type="ECO:0000313" key="3">
    <source>
        <dbReference type="EMBL" id="PSS23564.1"/>
    </source>
</evidence>
<reference evidence="3 4" key="1">
    <citation type="submission" date="2017-07" db="EMBL/GenBank/DDBJ databases">
        <title>An improved, manually edited Actinidia chinensis var. chinensis (kiwifruit) genome highlights the challenges associated with draft genomes and gene prediction in plants.</title>
        <authorList>
            <person name="Pilkington S."/>
            <person name="Crowhurst R."/>
            <person name="Hilario E."/>
            <person name="Nardozza S."/>
            <person name="Fraser L."/>
            <person name="Peng Y."/>
            <person name="Gunaseelan K."/>
            <person name="Simpson R."/>
            <person name="Tahir J."/>
            <person name="Deroles S."/>
            <person name="Templeton K."/>
            <person name="Luo Z."/>
            <person name="Davy M."/>
            <person name="Cheng C."/>
            <person name="Mcneilage M."/>
            <person name="Scaglione D."/>
            <person name="Liu Y."/>
            <person name="Zhang Q."/>
            <person name="Datson P."/>
            <person name="De Silva N."/>
            <person name="Gardiner S."/>
            <person name="Bassett H."/>
            <person name="Chagne D."/>
            <person name="Mccallum J."/>
            <person name="Dzierzon H."/>
            <person name="Deng C."/>
            <person name="Wang Y.-Y."/>
            <person name="Barron N."/>
            <person name="Manako K."/>
            <person name="Bowen J."/>
            <person name="Foster T."/>
            <person name="Erridge Z."/>
            <person name="Tiffin H."/>
            <person name="Waite C."/>
            <person name="Davies K."/>
            <person name="Grierson E."/>
            <person name="Laing W."/>
            <person name="Kirk R."/>
            <person name="Chen X."/>
            <person name="Wood M."/>
            <person name="Montefiori M."/>
            <person name="Brummell D."/>
            <person name="Schwinn K."/>
            <person name="Catanach A."/>
            <person name="Fullerton C."/>
            <person name="Li D."/>
            <person name="Meiyalaghan S."/>
            <person name="Nieuwenhuizen N."/>
            <person name="Read N."/>
            <person name="Prakash R."/>
            <person name="Hunter D."/>
            <person name="Zhang H."/>
            <person name="Mckenzie M."/>
            <person name="Knabel M."/>
            <person name="Harris A."/>
            <person name="Allan A."/>
            <person name="Chen A."/>
            <person name="Janssen B."/>
            <person name="Plunkett B."/>
            <person name="Dwamena C."/>
            <person name="Voogd C."/>
            <person name="Leif D."/>
            <person name="Lafferty D."/>
            <person name="Souleyre E."/>
            <person name="Varkonyi-Gasic E."/>
            <person name="Gambi F."/>
            <person name="Hanley J."/>
            <person name="Yao J.-L."/>
            <person name="Cheung J."/>
            <person name="David K."/>
            <person name="Warren B."/>
            <person name="Marsh K."/>
            <person name="Snowden K."/>
            <person name="Lin-Wang K."/>
            <person name="Brian L."/>
            <person name="Martinez-Sanchez M."/>
            <person name="Wang M."/>
            <person name="Ileperuma N."/>
            <person name="Macnee N."/>
            <person name="Campin R."/>
            <person name="Mcatee P."/>
            <person name="Drummond R."/>
            <person name="Espley R."/>
            <person name="Ireland H."/>
            <person name="Wu R."/>
            <person name="Atkinson R."/>
            <person name="Karunairetnam S."/>
            <person name="Bulley S."/>
            <person name="Chunkath S."/>
            <person name="Hanley Z."/>
            <person name="Storey R."/>
            <person name="Thrimawithana A."/>
            <person name="Thomson S."/>
            <person name="David C."/>
            <person name="Testolin R."/>
        </authorList>
    </citation>
    <scope>NUCLEOTIDE SEQUENCE [LARGE SCALE GENOMIC DNA]</scope>
    <source>
        <strain evidence="4">cv. Red5</strain>
        <tissue evidence="3">Young leaf</tissue>
    </source>
</reference>
<dbReference type="InParanoid" id="A0A2R6R7M5"/>
<dbReference type="STRING" id="1590841.A0A2R6R7M5"/>
<name>A0A2R6R7M5_ACTCC</name>
<organism evidence="3 4">
    <name type="scientific">Actinidia chinensis var. chinensis</name>
    <name type="common">Chinese soft-hair kiwi</name>
    <dbReference type="NCBI Taxonomy" id="1590841"/>
    <lineage>
        <taxon>Eukaryota</taxon>
        <taxon>Viridiplantae</taxon>
        <taxon>Streptophyta</taxon>
        <taxon>Embryophyta</taxon>
        <taxon>Tracheophyta</taxon>
        <taxon>Spermatophyta</taxon>
        <taxon>Magnoliopsida</taxon>
        <taxon>eudicotyledons</taxon>
        <taxon>Gunneridae</taxon>
        <taxon>Pentapetalae</taxon>
        <taxon>asterids</taxon>
        <taxon>Ericales</taxon>
        <taxon>Actinidiaceae</taxon>
        <taxon>Actinidia</taxon>
    </lineage>
</organism>
<gene>
    <name evidence="3" type="ORF">CEY00_Acc08387</name>
</gene>
<dbReference type="OMA" id="GNRERNI"/>
<dbReference type="Gramene" id="PSS23564">
    <property type="protein sequence ID" value="PSS23564"/>
    <property type="gene ID" value="CEY00_Acc08387"/>
</dbReference>
<dbReference type="OrthoDB" id="778072at2759"/>
<dbReference type="Pfam" id="PF23596">
    <property type="entry name" value="DUF7138"/>
    <property type="match status" value="1"/>
</dbReference>
<reference evidence="4" key="2">
    <citation type="journal article" date="2018" name="BMC Genomics">
        <title>A manually annotated Actinidia chinensis var. chinensis (kiwifruit) genome highlights the challenges associated with draft genomes and gene prediction in plants.</title>
        <authorList>
            <person name="Pilkington S.M."/>
            <person name="Crowhurst R."/>
            <person name="Hilario E."/>
            <person name="Nardozza S."/>
            <person name="Fraser L."/>
            <person name="Peng Y."/>
            <person name="Gunaseelan K."/>
            <person name="Simpson R."/>
            <person name="Tahir J."/>
            <person name="Deroles S.C."/>
            <person name="Templeton K."/>
            <person name="Luo Z."/>
            <person name="Davy M."/>
            <person name="Cheng C."/>
            <person name="McNeilage M."/>
            <person name="Scaglione D."/>
            <person name="Liu Y."/>
            <person name="Zhang Q."/>
            <person name="Datson P."/>
            <person name="De Silva N."/>
            <person name="Gardiner S.E."/>
            <person name="Bassett H."/>
            <person name="Chagne D."/>
            <person name="McCallum J."/>
            <person name="Dzierzon H."/>
            <person name="Deng C."/>
            <person name="Wang Y.Y."/>
            <person name="Barron L."/>
            <person name="Manako K."/>
            <person name="Bowen J."/>
            <person name="Foster T.M."/>
            <person name="Erridge Z.A."/>
            <person name="Tiffin H."/>
            <person name="Waite C.N."/>
            <person name="Davies K.M."/>
            <person name="Grierson E.P."/>
            <person name="Laing W.A."/>
            <person name="Kirk R."/>
            <person name="Chen X."/>
            <person name="Wood M."/>
            <person name="Montefiori M."/>
            <person name="Brummell D.A."/>
            <person name="Schwinn K.E."/>
            <person name="Catanach A."/>
            <person name="Fullerton C."/>
            <person name="Li D."/>
            <person name="Meiyalaghan S."/>
            <person name="Nieuwenhuizen N."/>
            <person name="Read N."/>
            <person name="Prakash R."/>
            <person name="Hunter D."/>
            <person name="Zhang H."/>
            <person name="McKenzie M."/>
            <person name="Knabel M."/>
            <person name="Harris A."/>
            <person name="Allan A.C."/>
            <person name="Gleave A."/>
            <person name="Chen A."/>
            <person name="Janssen B.J."/>
            <person name="Plunkett B."/>
            <person name="Ampomah-Dwamena C."/>
            <person name="Voogd C."/>
            <person name="Leif D."/>
            <person name="Lafferty D."/>
            <person name="Souleyre E.J.F."/>
            <person name="Varkonyi-Gasic E."/>
            <person name="Gambi F."/>
            <person name="Hanley J."/>
            <person name="Yao J.L."/>
            <person name="Cheung J."/>
            <person name="David K.M."/>
            <person name="Warren B."/>
            <person name="Marsh K."/>
            <person name="Snowden K.C."/>
            <person name="Lin-Wang K."/>
            <person name="Brian L."/>
            <person name="Martinez-Sanchez M."/>
            <person name="Wang M."/>
            <person name="Ileperuma N."/>
            <person name="Macnee N."/>
            <person name="Campin R."/>
            <person name="McAtee P."/>
            <person name="Drummond R.S.M."/>
            <person name="Espley R.V."/>
            <person name="Ireland H.S."/>
            <person name="Wu R."/>
            <person name="Atkinson R.G."/>
            <person name="Karunairetnam S."/>
            <person name="Bulley S."/>
            <person name="Chunkath S."/>
            <person name="Hanley Z."/>
            <person name="Storey R."/>
            <person name="Thrimawithana A.H."/>
            <person name="Thomson S."/>
            <person name="David C."/>
            <person name="Testolin R."/>
            <person name="Huang H."/>
            <person name="Hellens R.P."/>
            <person name="Schaffer R.J."/>
        </authorList>
    </citation>
    <scope>NUCLEOTIDE SEQUENCE [LARGE SCALE GENOMIC DNA]</scope>
    <source>
        <strain evidence="4">cv. Red5</strain>
    </source>
</reference>
<sequence length="272" mass="30837">MEIWNLENMEDGDGACFSVTISDGNRERNIGSVKIHPSLEFKTFQLGLSHRIGISHNNFSVYLVDGKNSSQDYIRKTTITSNVNFGLIAKQKDCFFLLVLRKARRNRSRNPKPKPKPKPKQLDEDDYSSGYKSLPSPENFVLLDRNPQFSGITKFSDYSERLRNLQIREEHYATMMKSNSNFDLITRMRLTLDSGSGFEFDLDLDLGSFPRIEESLGVSATMETDRSLCEECAREKKNGVTAPFHHCVYDAVILGFRTSAGPIARPRSAFAS</sequence>
<keyword evidence="4" id="KW-1185">Reference proteome</keyword>
<dbReference type="GO" id="GO:0000428">
    <property type="term" value="C:DNA-directed RNA polymerase complex"/>
    <property type="evidence" value="ECO:0007669"/>
    <property type="project" value="UniProtKB-KW"/>
</dbReference>
<feature type="region of interest" description="Disordered" evidence="1">
    <location>
        <begin position="106"/>
        <end position="129"/>
    </location>
</feature>
<dbReference type="Proteomes" id="UP000241394">
    <property type="component" value="Chromosome LG8"/>
</dbReference>
<protein>
    <submittedName>
        <fullName evidence="3">DNA-directed RNA polymerase subunit beta like</fullName>
    </submittedName>
</protein>
<proteinExistence type="predicted"/>
<evidence type="ECO:0000313" key="4">
    <source>
        <dbReference type="Proteomes" id="UP000241394"/>
    </source>
</evidence>